<evidence type="ECO:0000256" key="7">
    <source>
        <dbReference type="RuleBase" id="RU003971"/>
    </source>
</evidence>
<dbReference type="PROSITE" id="PS50208">
    <property type="entry name" value="CASPASE_P20"/>
    <property type="match status" value="1"/>
</dbReference>
<gene>
    <name evidence="11" type="primary">Casp9</name>
    <name evidence="11" type="ORF">ACRARU_R11011</name>
</gene>
<evidence type="ECO:0000259" key="9">
    <source>
        <dbReference type="PROSITE" id="PS50208"/>
    </source>
</evidence>
<dbReference type="AlphaFoldDB" id="A0A7K7PRE3"/>
<dbReference type="Gene3D" id="3.40.50.1460">
    <property type="match status" value="1"/>
</dbReference>
<dbReference type="InterPro" id="IPR002398">
    <property type="entry name" value="Pept_C14"/>
</dbReference>
<dbReference type="PANTHER" id="PTHR10454">
    <property type="entry name" value="CASPASE"/>
    <property type="match status" value="1"/>
</dbReference>
<dbReference type="InterPro" id="IPR029030">
    <property type="entry name" value="Caspase-like_dom_sf"/>
</dbReference>
<dbReference type="PANTHER" id="PTHR10454:SF157">
    <property type="entry name" value="CASPASE-9"/>
    <property type="match status" value="1"/>
</dbReference>
<dbReference type="InterPro" id="IPR011600">
    <property type="entry name" value="Pept_C14_caspase"/>
</dbReference>
<dbReference type="Pfam" id="PF00656">
    <property type="entry name" value="Peptidase_C14"/>
    <property type="match status" value="1"/>
</dbReference>
<evidence type="ECO:0000256" key="2">
    <source>
        <dbReference type="ARBA" id="ARBA00022670"/>
    </source>
</evidence>
<evidence type="ECO:0000259" key="8">
    <source>
        <dbReference type="PROSITE" id="PS50207"/>
    </source>
</evidence>
<dbReference type="CDD" id="cd00032">
    <property type="entry name" value="CASc"/>
    <property type="match status" value="1"/>
</dbReference>
<feature type="domain" description="CARD" evidence="10">
    <location>
        <begin position="1"/>
        <end position="90"/>
    </location>
</feature>
<dbReference type="InterPro" id="IPR042147">
    <property type="entry name" value="CARD_CASP9"/>
</dbReference>
<evidence type="ECO:0000256" key="3">
    <source>
        <dbReference type="ARBA" id="ARBA00022801"/>
    </source>
</evidence>
<comment type="caution">
    <text evidence="11">The sequence shown here is derived from an EMBL/GenBank/DDBJ whole genome shotgun (WGS) entry which is preliminary data.</text>
</comment>
<dbReference type="GO" id="GO:0006508">
    <property type="term" value="P:proteolysis"/>
    <property type="evidence" value="ECO:0007669"/>
    <property type="project" value="UniProtKB-KW"/>
</dbReference>
<accession>A0A7K7PRE3</accession>
<feature type="domain" description="Caspase family p20" evidence="9">
    <location>
        <begin position="156"/>
        <end position="288"/>
    </location>
</feature>
<dbReference type="InterPro" id="IPR002138">
    <property type="entry name" value="Pept_C14_p10"/>
</dbReference>
<keyword evidence="4" id="KW-0788">Thiol protease</keyword>
<dbReference type="InterPro" id="IPR001309">
    <property type="entry name" value="Pept_C14_p20"/>
</dbReference>
<dbReference type="InterPro" id="IPR015917">
    <property type="entry name" value="Pept_C14A"/>
</dbReference>
<evidence type="ECO:0000256" key="5">
    <source>
        <dbReference type="ARBA" id="ARBA00023145"/>
    </source>
</evidence>
<sequence length="413" mass="46401">MEEQHRRALRRGRARLVAALRVEPLWDPLEQCGLFTRPMLEELQSAGSRGEQARQLIIDLETRGKQAFPAFLSILQDTGQGDLAEMLIQECESRPVPPQLPDLRPVELELREGKHRKRLGFLTGIESCWISQQALEVRGSLIVTCPCQDYKMKADPCGHCLILNNVNFSRDSGLSTREGSDIDCEKLERRFKALHFTVRARRDLKAQEMVSELLKLSRQDHSALDCCVVVILSHGCQTSHIQFPGGVYGTDGKPIPIEKIVNYFNGSNCPSLRGKPKLFFIQACGGEQRDQGFVVDCDSPEEEAPGGSLESDATPFRVPSDNMDEPDAIACLPTPSDILVSYSTFPGFVSWREKSSGSWYVETLDNVLEQYAHSEDLLNMLVRVARAVSAKGRYKQIPGCFNFLRKKFFFVCD</sequence>
<dbReference type="PROSITE" id="PS50207">
    <property type="entry name" value="CASPASE_P10"/>
    <property type="match status" value="1"/>
</dbReference>
<dbReference type="PROSITE" id="PS50209">
    <property type="entry name" value="CARD"/>
    <property type="match status" value="1"/>
</dbReference>
<dbReference type="PROSITE" id="PS01121">
    <property type="entry name" value="CASPASE_HIS"/>
    <property type="match status" value="1"/>
</dbReference>
<feature type="domain" description="Caspase family p10" evidence="8">
    <location>
        <begin position="328"/>
        <end position="412"/>
    </location>
</feature>
<evidence type="ECO:0000256" key="6">
    <source>
        <dbReference type="PIRSR" id="PIRSR038001-1"/>
    </source>
</evidence>
<evidence type="ECO:0000259" key="10">
    <source>
        <dbReference type="PROSITE" id="PS50209"/>
    </source>
</evidence>
<dbReference type="OrthoDB" id="6044770at2759"/>
<protein>
    <submittedName>
        <fullName evidence="11">CASP9 protein</fullName>
    </submittedName>
</protein>
<dbReference type="CDD" id="cd08326">
    <property type="entry name" value="CARD_CASP9"/>
    <property type="match status" value="1"/>
</dbReference>
<keyword evidence="12" id="KW-1185">Reference proteome</keyword>
<dbReference type="Pfam" id="PF00619">
    <property type="entry name" value="CARD"/>
    <property type="match status" value="1"/>
</dbReference>
<dbReference type="Gene3D" id="1.10.533.10">
    <property type="entry name" value="Death Domain, Fas"/>
    <property type="match status" value="1"/>
</dbReference>
<organism evidence="11 12">
    <name type="scientific">Acrocephalus arundinaceus</name>
    <name type="common">Great reed-warbler</name>
    <dbReference type="NCBI Taxonomy" id="39621"/>
    <lineage>
        <taxon>Eukaryota</taxon>
        <taxon>Metazoa</taxon>
        <taxon>Chordata</taxon>
        <taxon>Craniata</taxon>
        <taxon>Vertebrata</taxon>
        <taxon>Euteleostomi</taxon>
        <taxon>Archelosauria</taxon>
        <taxon>Archosauria</taxon>
        <taxon>Dinosauria</taxon>
        <taxon>Saurischia</taxon>
        <taxon>Theropoda</taxon>
        <taxon>Coelurosauria</taxon>
        <taxon>Aves</taxon>
        <taxon>Neognathae</taxon>
        <taxon>Neoaves</taxon>
        <taxon>Telluraves</taxon>
        <taxon>Australaves</taxon>
        <taxon>Passeriformes</taxon>
        <taxon>Sylvioidea</taxon>
        <taxon>Sylviidae</taxon>
        <taxon>Acrocephalinae</taxon>
        <taxon>Acrocephalus</taxon>
    </lineage>
</organism>
<dbReference type="InterPro" id="IPR001315">
    <property type="entry name" value="CARD"/>
</dbReference>
<dbReference type="SUPFAM" id="SSF52129">
    <property type="entry name" value="Caspase-like"/>
    <property type="match status" value="1"/>
</dbReference>
<keyword evidence="2" id="KW-0645">Protease</keyword>
<dbReference type="GO" id="GO:0008630">
    <property type="term" value="P:intrinsic apoptotic signaling pathway in response to DNA damage"/>
    <property type="evidence" value="ECO:0007669"/>
    <property type="project" value="TreeGrafter"/>
</dbReference>
<dbReference type="GO" id="GO:0004197">
    <property type="term" value="F:cysteine-type endopeptidase activity"/>
    <property type="evidence" value="ECO:0007669"/>
    <property type="project" value="InterPro"/>
</dbReference>
<proteinExistence type="inferred from homology"/>
<dbReference type="PRINTS" id="PR00376">
    <property type="entry name" value="IL1BCENZYME"/>
</dbReference>
<reference evidence="11 12" key="1">
    <citation type="submission" date="2019-09" db="EMBL/GenBank/DDBJ databases">
        <title>Bird 10,000 Genomes (B10K) Project - Family phase.</title>
        <authorList>
            <person name="Zhang G."/>
        </authorList>
    </citation>
    <scope>NUCLEOTIDE SEQUENCE [LARGE SCALE GENOMIC DNA]</scope>
    <source>
        <strain evidence="11">OUT-0054</strain>
        <tissue evidence="11">Blood</tissue>
    </source>
</reference>
<dbReference type="InterPro" id="IPR016129">
    <property type="entry name" value="Caspase_his_AS"/>
</dbReference>
<dbReference type="GO" id="GO:0043525">
    <property type="term" value="P:positive regulation of neuron apoptotic process"/>
    <property type="evidence" value="ECO:0007669"/>
    <property type="project" value="TreeGrafter"/>
</dbReference>
<feature type="active site" evidence="6">
    <location>
        <position position="234"/>
    </location>
</feature>
<dbReference type="PIRSF" id="PIRSF038001">
    <property type="entry name" value="Caspase_ICE"/>
    <property type="match status" value="1"/>
</dbReference>
<keyword evidence="5" id="KW-0865">Zymogen</keyword>
<comment type="similarity">
    <text evidence="1 7">Belongs to the peptidase C14A family.</text>
</comment>
<evidence type="ECO:0000256" key="1">
    <source>
        <dbReference type="ARBA" id="ARBA00010134"/>
    </source>
</evidence>
<dbReference type="InterPro" id="IPR033139">
    <property type="entry name" value="Caspase_cys_AS"/>
</dbReference>
<dbReference type="GO" id="GO:0005829">
    <property type="term" value="C:cytosol"/>
    <property type="evidence" value="ECO:0007669"/>
    <property type="project" value="TreeGrafter"/>
</dbReference>
<evidence type="ECO:0000313" key="12">
    <source>
        <dbReference type="Proteomes" id="UP000549775"/>
    </source>
</evidence>
<dbReference type="SMART" id="SM00114">
    <property type="entry name" value="CARD"/>
    <property type="match status" value="1"/>
</dbReference>
<dbReference type="PROSITE" id="PS01122">
    <property type="entry name" value="CASPASE_CYS"/>
    <property type="match status" value="1"/>
</dbReference>
<feature type="active site" evidence="6">
    <location>
        <position position="284"/>
    </location>
</feature>
<dbReference type="InterPro" id="IPR011029">
    <property type="entry name" value="DEATH-like_dom_sf"/>
</dbReference>
<keyword evidence="3" id="KW-0378">Hydrolase</keyword>
<dbReference type="SUPFAM" id="SSF47986">
    <property type="entry name" value="DEATH domain"/>
    <property type="match status" value="1"/>
</dbReference>
<dbReference type="FunFam" id="3.40.50.1460:FF:000012">
    <property type="entry name" value="Caspase 9"/>
    <property type="match status" value="1"/>
</dbReference>
<dbReference type="Proteomes" id="UP000549775">
    <property type="component" value="Unassembled WGS sequence"/>
</dbReference>
<evidence type="ECO:0000313" key="11">
    <source>
        <dbReference type="EMBL" id="NWZ70045.1"/>
    </source>
</evidence>
<name>A0A7K7PRE3_ACRAR</name>
<feature type="non-terminal residue" evidence="11">
    <location>
        <position position="1"/>
    </location>
</feature>
<dbReference type="EMBL" id="VZST01001958">
    <property type="protein sequence ID" value="NWZ70045.1"/>
    <property type="molecule type" value="Genomic_DNA"/>
</dbReference>
<dbReference type="SMART" id="SM00115">
    <property type="entry name" value="CASc"/>
    <property type="match status" value="1"/>
</dbReference>
<evidence type="ECO:0000256" key="4">
    <source>
        <dbReference type="ARBA" id="ARBA00022807"/>
    </source>
</evidence>
<feature type="non-terminal residue" evidence="11">
    <location>
        <position position="413"/>
    </location>
</feature>